<dbReference type="InterPro" id="IPR014001">
    <property type="entry name" value="Helicase_ATP-bd"/>
</dbReference>
<comment type="caution">
    <text evidence="8">The sequence shown here is derived from an EMBL/GenBank/DDBJ whole genome shotgun (WGS) entry which is preliminary data.</text>
</comment>
<dbReference type="PANTHER" id="PTHR11274:SF0">
    <property type="entry name" value="GENERAL TRANSCRIPTION AND DNA REPAIR FACTOR IIH HELICASE SUBUNIT XPB"/>
    <property type="match status" value="1"/>
</dbReference>
<evidence type="ECO:0000256" key="5">
    <source>
        <dbReference type="SAM" id="Coils"/>
    </source>
</evidence>
<dbReference type="CDD" id="cd17926">
    <property type="entry name" value="DEXHc_RE"/>
    <property type="match status" value="1"/>
</dbReference>
<dbReference type="RefSeq" id="WP_274455524.1">
    <property type="nucleotide sequence ID" value="NZ_CP067097.1"/>
</dbReference>
<dbReference type="InterPro" id="IPR050615">
    <property type="entry name" value="ATP-dep_DNA_Helicase"/>
</dbReference>
<feature type="region of interest" description="Disordered" evidence="6">
    <location>
        <begin position="340"/>
        <end position="368"/>
    </location>
</feature>
<keyword evidence="2" id="KW-0378">Hydrolase</keyword>
<gene>
    <name evidence="8" type="ORF">J2S03_003299</name>
</gene>
<proteinExistence type="predicted"/>
<evidence type="ECO:0000313" key="8">
    <source>
        <dbReference type="EMBL" id="MDQ0191428.1"/>
    </source>
</evidence>
<feature type="domain" description="Helicase ATP-binding" evidence="7">
    <location>
        <begin position="485"/>
        <end position="635"/>
    </location>
</feature>
<dbReference type="Pfam" id="PF22548">
    <property type="entry name" value="AEP-TOTE"/>
    <property type="match status" value="1"/>
</dbReference>
<evidence type="ECO:0000256" key="3">
    <source>
        <dbReference type="ARBA" id="ARBA00022806"/>
    </source>
</evidence>
<organism evidence="8 9">
    <name type="scientific">Alicyclobacillus cycloheptanicus</name>
    <dbReference type="NCBI Taxonomy" id="1457"/>
    <lineage>
        <taxon>Bacteria</taxon>
        <taxon>Bacillati</taxon>
        <taxon>Bacillota</taxon>
        <taxon>Bacilli</taxon>
        <taxon>Bacillales</taxon>
        <taxon>Alicyclobacillaceae</taxon>
        <taxon>Alicyclobacillus</taxon>
    </lineage>
</organism>
<dbReference type="PROSITE" id="PS51192">
    <property type="entry name" value="HELICASE_ATP_BIND_1"/>
    <property type="match status" value="1"/>
</dbReference>
<evidence type="ECO:0000256" key="1">
    <source>
        <dbReference type="ARBA" id="ARBA00022741"/>
    </source>
</evidence>
<sequence>MKHGGNMARRIQGSGQLELDLFEVGEIRRLREENGMLRAVNQRLQTQNTELKNEINRLQRLVYSSVQEDAHAHLDSSTARTSEEASESNTVTDFRTVTKRSNIEDKITLFRNYFKGREDVYAVRASNSMGKAPYYPKRQYLGKENGKIHWGDYLPMTDEVIKAHLQEDKNPVTVGIYPLFPDETCWFLAIDFDKTSWKDDTAVFLETCQKFNIPAALERSRSGNGGHVWIFFAEPLPARTARLLGTRLLTRTMEKRHQIGLDSYDRMFPNQDTLPKRKQLGNLIALPLQRLPAKEGNSLFIDENHVPYADQWVFLSSLRKMTSAEVEVIVREMEQFGELIPVPGPSTDEEDDMPWNRPQRNSSSPLLPEPLPNKIRLVLADMLYVEKMGLSSPQMNVFIRMAAFQNPEFYRAQAMRMPTYNKPRVIDCSEEFNQYIALPRGCQEEVVQLLQSQGIPMEIEDRRNPGMSIDVTFQGQLRAEQQQAVQNLLQYDIGTLSATTAFGKTVVAAWMIAARATNTLILVDRTQLMEQWVERLLVFLNVPKDAIGIISGGKHQRTGRIDIALFQSAYVDKEVKDFVKEYGQVIVDECHHVSAVSFEQVLKRVKAKYVLGLTATLTRKDGKHPIVLMQCGPVRFKANARMQAKTQPFQHLIIPRYTDFKLSDMNDEIPIQQVYAQLSQDESRNDLIFDDLLKALDKGRSPLLLTDRVSHLEYFENRLKGFAKNIIVLRGGMGKKQRKIVQERIRSIPMNAERVILATGRFVGEGFDDARLA</sequence>
<keyword evidence="4" id="KW-0067">ATP-binding</keyword>
<evidence type="ECO:0000313" key="9">
    <source>
        <dbReference type="Proteomes" id="UP001232973"/>
    </source>
</evidence>
<keyword evidence="3" id="KW-0347">Helicase</keyword>
<dbReference type="PANTHER" id="PTHR11274">
    <property type="entry name" value="RAD25/XP-B DNA REPAIR HELICASE"/>
    <property type="match status" value="1"/>
</dbReference>
<dbReference type="InterPro" id="IPR006935">
    <property type="entry name" value="Helicase/UvrB_N"/>
</dbReference>
<evidence type="ECO:0000256" key="6">
    <source>
        <dbReference type="SAM" id="MobiDB-lite"/>
    </source>
</evidence>
<dbReference type="SUPFAM" id="SSF52540">
    <property type="entry name" value="P-loop containing nucleoside triphosphate hydrolases"/>
    <property type="match status" value="2"/>
</dbReference>
<dbReference type="InterPro" id="IPR054347">
    <property type="entry name" value="TOTE_primase"/>
</dbReference>
<reference evidence="8 9" key="1">
    <citation type="submission" date="2023-07" db="EMBL/GenBank/DDBJ databases">
        <title>Genomic Encyclopedia of Type Strains, Phase IV (KMG-IV): sequencing the most valuable type-strain genomes for metagenomic binning, comparative biology and taxonomic classification.</title>
        <authorList>
            <person name="Goeker M."/>
        </authorList>
    </citation>
    <scope>NUCLEOTIDE SEQUENCE [LARGE SCALE GENOMIC DNA]</scope>
    <source>
        <strain evidence="8 9">DSM 4006</strain>
    </source>
</reference>
<feature type="coiled-coil region" evidence="5">
    <location>
        <begin position="27"/>
        <end position="61"/>
    </location>
</feature>
<dbReference type="Pfam" id="PF04851">
    <property type="entry name" value="ResIII"/>
    <property type="match status" value="1"/>
</dbReference>
<dbReference type="Proteomes" id="UP001232973">
    <property type="component" value="Unassembled WGS sequence"/>
</dbReference>
<evidence type="ECO:0000256" key="4">
    <source>
        <dbReference type="ARBA" id="ARBA00022840"/>
    </source>
</evidence>
<evidence type="ECO:0000259" key="7">
    <source>
        <dbReference type="PROSITE" id="PS51192"/>
    </source>
</evidence>
<dbReference type="Gene3D" id="3.40.50.300">
    <property type="entry name" value="P-loop containing nucleotide triphosphate hydrolases"/>
    <property type="match status" value="2"/>
</dbReference>
<keyword evidence="1" id="KW-0547">Nucleotide-binding</keyword>
<protein>
    <recommendedName>
        <fullName evidence="7">Helicase ATP-binding domain-containing protein</fullName>
    </recommendedName>
</protein>
<dbReference type="EMBL" id="JAUSTP010000043">
    <property type="protein sequence ID" value="MDQ0191428.1"/>
    <property type="molecule type" value="Genomic_DNA"/>
</dbReference>
<accession>A0ABT9XMA3</accession>
<evidence type="ECO:0000256" key="2">
    <source>
        <dbReference type="ARBA" id="ARBA00022801"/>
    </source>
</evidence>
<keyword evidence="9" id="KW-1185">Reference proteome</keyword>
<keyword evidence="5" id="KW-0175">Coiled coil</keyword>
<name>A0ABT9XMA3_9BACL</name>
<dbReference type="SMART" id="SM00487">
    <property type="entry name" value="DEXDc"/>
    <property type="match status" value="1"/>
</dbReference>
<dbReference type="InterPro" id="IPR027417">
    <property type="entry name" value="P-loop_NTPase"/>
</dbReference>